<dbReference type="InterPro" id="IPR000014">
    <property type="entry name" value="PAS"/>
</dbReference>
<dbReference type="PANTHER" id="PTHR32071:SF57">
    <property type="entry name" value="C4-DICARBOXYLATE TRANSPORT TRANSCRIPTIONAL REGULATORY PROTEIN DCTD"/>
    <property type="match status" value="1"/>
</dbReference>
<dbReference type="KEGG" id="crs:FQB35_01970"/>
<dbReference type="Proteomes" id="UP000324646">
    <property type="component" value="Chromosome"/>
</dbReference>
<dbReference type="Pfam" id="PF02954">
    <property type="entry name" value="HTH_8"/>
    <property type="match status" value="1"/>
</dbReference>
<evidence type="ECO:0000256" key="2">
    <source>
        <dbReference type="ARBA" id="ARBA00022840"/>
    </source>
</evidence>
<evidence type="ECO:0000256" key="4">
    <source>
        <dbReference type="ARBA" id="ARBA00023125"/>
    </source>
</evidence>
<sequence length="464" mass="52551">MVSCNKVCMYMESIVNSMPFGVLSVTMNGKISLINHKAKEMLGLENTSLDTIDLNSIIPNWQKIIEKAKKNKDSFEKTLLIDTKKYRLNLEINSIEKDNKLIGLIILIRDIKKIINMVNKYSFSEAVYTFDHIIGESIQMKNVIQQSKLIANSPSTVLITGESGSGKELLAQAIHNESDRKNGPFIAVNCGAIPKNLIESELFGYEDGSFTGAKKGGRAGKFELADGGTIFLDEIGEMPLSMQITLLRVLQEGYITRIGGKKHIPINVRIIAATNKDLKKEIKKGMFREDLFYRLNVIPIKVPPLKDRLGDVPILIDYFLNIKSNKLKKEIPNISEKLYKKMISYCWPGNVRELENCVENIVNLNGKTTYEINFDECNCMTRDNLGNLINKDTNTINNNQNEEIITLKELEKYEIEKSIILCKGNISKAAFKLGISRNTLYNKMKKYNIDVQTLLSTLLFNEKD</sequence>
<dbReference type="AlphaFoldDB" id="A0A5C0S9K6"/>
<evidence type="ECO:0000256" key="5">
    <source>
        <dbReference type="ARBA" id="ARBA00023163"/>
    </source>
</evidence>
<dbReference type="EMBL" id="CP042243">
    <property type="protein sequence ID" value="QEK11233.1"/>
    <property type="molecule type" value="Genomic_DNA"/>
</dbReference>
<gene>
    <name evidence="7" type="ORF">FQB35_01970</name>
</gene>
<dbReference type="InterPro" id="IPR035965">
    <property type="entry name" value="PAS-like_dom_sf"/>
</dbReference>
<dbReference type="InterPro" id="IPR002197">
    <property type="entry name" value="HTH_Fis"/>
</dbReference>
<dbReference type="InterPro" id="IPR009057">
    <property type="entry name" value="Homeodomain-like_sf"/>
</dbReference>
<dbReference type="PROSITE" id="PS00688">
    <property type="entry name" value="SIGMA54_INTERACT_3"/>
    <property type="match status" value="1"/>
</dbReference>
<keyword evidence="8" id="KW-1185">Reference proteome</keyword>
<dbReference type="Gene3D" id="3.30.450.20">
    <property type="entry name" value="PAS domain"/>
    <property type="match status" value="1"/>
</dbReference>
<name>A0A5C0S9K6_CRATE</name>
<keyword evidence="4" id="KW-0238">DNA-binding</keyword>
<dbReference type="InterPro" id="IPR025944">
    <property type="entry name" value="Sigma_54_int_dom_CS"/>
</dbReference>
<dbReference type="Pfam" id="PF00158">
    <property type="entry name" value="Sigma54_activat"/>
    <property type="match status" value="1"/>
</dbReference>
<evidence type="ECO:0000256" key="3">
    <source>
        <dbReference type="ARBA" id="ARBA00023015"/>
    </source>
</evidence>
<dbReference type="GO" id="GO:0005524">
    <property type="term" value="F:ATP binding"/>
    <property type="evidence" value="ECO:0007669"/>
    <property type="project" value="UniProtKB-KW"/>
</dbReference>
<keyword evidence="5" id="KW-0804">Transcription</keyword>
<keyword evidence="1" id="KW-0547">Nucleotide-binding</keyword>
<dbReference type="Gene3D" id="1.10.10.60">
    <property type="entry name" value="Homeodomain-like"/>
    <property type="match status" value="1"/>
</dbReference>
<proteinExistence type="predicted"/>
<accession>A0A5C0S9K6</accession>
<dbReference type="Pfam" id="PF13188">
    <property type="entry name" value="PAS_8"/>
    <property type="match status" value="1"/>
</dbReference>
<evidence type="ECO:0000313" key="7">
    <source>
        <dbReference type="EMBL" id="QEK11233.1"/>
    </source>
</evidence>
<evidence type="ECO:0000256" key="1">
    <source>
        <dbReference type="ARBA" id="ARBA00022741"/>
    </source>
</evidence>
<dbReference type="SUPFAM" id="SSF46689">
    <property type="entry name" value="Homeodomain-like"/>
    <property type="match status" value="1"/>
</dbReference>
<dbReference type="InterPro" id="IPR025662">
    <property type="entry name" value="Sigma_54_int_dom_ATP-bd_1"/>
</dbReference>
<dbReference type="Gene3D" id="1.10.8.60">
    <property type="match status" value="1"/>
</dbReference>
<dbReference type="SUPFAM" id="SSF55785">
    <property type="entry name" value="PYP-like sensor domain (PAS domain)"/>
    <property type="match status" value="1"/>
</dbReference>
<dbReference type="PRINTS" id="PR01590">
    <property type="entry name" value="HTHFIS"/>
</dbReference>
<dbReference type="PROSITE" id="PS00675">
    <property type="entry name" value="SIGMA54_INTERACT_1"/>
    <property type="match status" value="1"/>
</dbReference>
<evidence type="ECO:0000313" key="8">
    <source>
        <dbReference type="Proteomes" id="UP000324646"/>
    </source>
</evidence>
<dbReference type="Pfam" id="PF25601">
    <property type="entry name" value="AAA_lid_14"/>
    <property type="match status" value="1"/>
</dbReference>
<dbReference type="InterPro" id="IPR002078">
    <property type="entry name" value="Sigma_54_int"/>
</dbReference>
<dbReference type="InterPro" id="IPR025943">
    <property type="entry name" value="Sigma_54_int_dom_ATP-bd_2"/>
</dbReference>
<dbReference type="PANTHER" id="PTHR32071">
    <property type="entry name" value="TRANSCRIPTIONAL REGULATORY PROTEIN"/>
    <property type="match status" value="1"/>
</dbReference>
<dbReference type="FunFam" id="3.40.50.300:FF:000006">
    <property type="entry name" value="DNA-binding transcriptional regulator NtrC"/>
    <property type="match status" value="1"/>
</dbReference>
<dbReference type="InterPro" id="IPR058031">
    <property type="entry name" value="AAA_lid_NorR"/>
</dbReference>
<dbReference type="SUPFAM" id="SSF52540">
    <property type="entry name" value="P-loop containing nucleoside triphosphate hydrolases"/>
    <property type="match status" value="1"/>
</dbReference>
<evidence type="ECO:0000259" key="6">
    <source>
        <dbReference type="PROSITE" id="PS50045"/>
    </source>
</evidence>
<dbReference type="InterPro" id="IPR003593">
    <property type="entry name" value="AAA+_ATPase"/>
</dbReference>
<dbReference type="PROSITE" id="PS50045">
    <property type="entry name" value="SIGMA54_INTERACT_4"/>
    <property type="match status" value="1"/>
</dbReference>
<protein>
    <submittedName>
        <fullName evidence="7">AAA family ATPase</fullName>
    </submittedName>
</protein>
<dbReference type="CDD" id="cd00009">
    <property type="entry name" value="AAA"/>
    <property type="match status" value="1"/>
</dbReference>
<dbReference type="SMART" id="SM00382">
    <property type="entry name" value="AAA"/>
    <property type="match status" value="1"/>
</dbReference>
<organism evidence="7 8">
    <name type="scientific">Crassaminicella thermophila</name>
    <dbReference type="NCBI Taxonomy" id="2599308"/>
    <lineage>
        <taxon>Bacteria</taxon>
        <taxon>Bacillati</taxon>
        <taxon>Bacillota</taxon>
        <taxon>Clostridia</taxon>
        <taxon>Eubacteriales</taxon>
        <taxon>Clostridiaceae</taxon>
        <taxon>Crassaminicella</taxon>
    </lineage>
</organism>
<dbReference type="GO" id="GO:0006355">
    <property type="term" value="P:regulation of DNA-templated transcription"/>
    <property type="evidence" value="ECO:0007669"/>
    <property type="project" value="InterPro"/>
</dbReference>
<keyword evidence="3" id="KW-0805">Transcription regulation</keyword>
<keyword evidence="2" id="KW-0067">ATP-binding</keyword>
<dbReference type="InterPro" id="IPR027417">
    <property type="entry name" value="P-loop_NTPase"/>
</dbReference>
<dbReference type="OrthoDB" id="9803970at2"/>
<dbReference type="Gene3D" id="3.40.50.300">
    <property type="entry name" value="P-loop containing nucleotide triphosphate hydrolases"/>
    <property type="match status" value="1"/>
</dbReference>
<dbReference type="CDD" id="cd00130">
    <property type="entry name" value="PAS"/>
    <property type="match status" value="1"/>
</dbReference>
<reference evidence="7 8" key="1">
    <citation type="submission" date="2019-07" db="EMBL/GenBank/DDBJ databases">
        <title>Complete genome of Crassaminicella thermophila SY095.</title>
        <authorList>
            <person name="Li X."/>
        </authorList>
    </citation>
    <scope>NUCLEOTIDE SEQUENCE [LARGE SCALE GENOMIC DNA]</scope>
    <source>
        <strain evidence="7 8">SY095</strain>
    </source>
</reference>
<dbReference type="GO" id="GO:0043565">
    <property type="term" value="F:sequence-specific DNA binding"/>
    <property type="evidence" value="ECO:0007669"/>
    <property type="project" value="InterPro"/>
</dbReference>
<dbReference type="PROSITE" id="PS00676">
    <property type="entry name" value="SIGMA54_INTERACT_2"/>
    <property type="match status" value="1"/>
</dbReference>
<feature type="domain" description="Sigma-54 factor interaction" evidence="6">
    <location>
        <begin position="133"/>
        <end position="363"/>
    </location>
</feature>
<dbReference type="RefSeq" id="WP_148808306.1">
    <property type="nucleotide sequence ID" value="NZ_CP042243.1"/>
</dbReference>